<reference evidence="2" key="1">
    <citation type="submission" date="2009-02" db="EMBL/GenBank/DDBJ databases">
        <title>Annotation of Streptomyces viridochromogenes strain DSM 40736.</title>
        <authorList>
            <consortium name="The Broad Institute Genome Sequencing Platform"/>
            <consortium name="Broad Institute Microbial Sequencing Center"/>
            <person name="Fischbach M."/>
            <person name="Godfrey P."/>
            <person name="Ward D."/>
            <person name="Young S."/>
            <person name="Zeng Q."/>
            <person name="Koehrsen M."/>
            <person name="Alvarado L."/>
            <person name="Berlin A.M."/>
            <person name="Bochicchio J."/>
            <person name="Borenstein D."/>
            <person name="Chapman S.B."/>
            <person name="Chen Z."/>
            <person name="Engels R."/>
            <person name="Freedman E."/>
            <person name="Gellesch M."/>
            <person name="Goldberg J."/>
            <person name="Griggs A."/>
            <person name="Gujja S."/>
            <person name="Heilman E.R."/>
            <person name="Heiman D.I."/>
            <person name="Hepburn T.A."/>
            <person name="Howarth C."/>
            <person name="Jen D."/>
            <person name="Larson L."/>
            <person name="Lewis B."/>
            <person name="Mehta T."/>
            <person name="Park D."/>
            <person name="Pearson M."/>
            <person name="Richards J."/>
            <person name="Roberts A."/>
            <person name="Saif S."/>
            <person name="Shea T.D."/>
            <person name="Shenoy N."/>
            <person name="Sisk P."/>
            <person name="Stolte C."/>
            <person name="Sykes S.N."/>
            <person name="Thomson T."/>
            <person name="Walk T."/>
            <person name="White J."/>
            <person name="Yandava C."/>
            <person name="Straight P."/>
            <person name="Clardy J."/>
            <person name="Hung D."/>
            <person name="Kolter R."/>
            <person name="Mekalanos J."/>
            <person name="Walker S."/>
            <person name="Walsh C.T."/>
            <person name="Wieland-Brown L.C."/>
            <person name="Haas B."/>
            <person name="Nusbaum C."/>
            <person name="Birren B."/>
        </authorList>
    </citation>
    <scope>NUCLEOTIDE SEQUENCE [LARGE SCALE GENOMIC DNA]</scope>
    <source>
        <strain evidence="2">DSM 40736 / JCM 4977 / BCRC 1201 / Tue 494</strain>
    </source>
</reference>
<dbReference type="Proteomes" id="UP000004184">
    <property type="component" value="Unassembled WGS sequence"/>
</dbReference>
<gene>
    <name evidence="1" type="ORF">SSQG_07634</name>
</gene>
<keyword evidence="2" id="KW-1185">Reference proteome</keyword>
<sequence>MAICIHHITLRPEADEKAFNRFVSEELLPAARTFTARRAGLHDDRHVIVKDHTEERTYLWIIEWTLQGGESSDSFIVAVGPRLKSKLDAFAVHTFKLYAVVARSSHESIMTPTLDVPDELTDPDGWLGEDSWNVV</sequence>
<name>D9XHT7_STRVT</name>
<proteinExistence type="predicted"/>
<dbReference type="RefSeq" id="WP_003995269.1">
    <property type="nucleotide sequence ID" value="NZ_GG657757.1"/>
</dbReference>
<evidence type="ECO:0000313" key="1">
    <source>
        <dbReference type="EMBL" id="EFL37116.1"/>
    </source>
</evidence>
<dbReference type="AlphaFoldDB" id="D9XHT7"/>
<protein>
    <submittedName>
        <fullName evidence="1">Predicted protein</fullName>
    </submittedName>
</protein>
<dbReference type="HOGENOM" id="CLU_1884718_0_0_11"/>
<evidence type="ECO:0000313" key="2">
    <source>
        <dbReference type="Proteomes" id="UP000004184"/>
    </source>
</evidence>
<accession>D9XHT7</accession>
<organism evidence="1 2">
    <name type="scientific">Streptomyces viridochromogenes (strain DSM 40736 / JCM 4977 / BCRC 1201 / Tue 494)</name>
    <dbReference type="NCBI Taxonomy" id="591159"/>
    <lineage>
        <taxon>Bacteria</taxon>
        <taxon>Bacillati</taxon>
        <taxon>Actinomycetota</taxon>
        <taxon>Actinomycetes</taxon>
        <taxon>Kitasatosporales</taxon>
        <taxon>Streptomycetaceae</taxon>
        <taxon>Streptomyces</taxon>
    </lineage>
</organism>
<dbReference type="EMBL" id="GG657757">
    <property type="protein sequence ID" value="EFL37116.1"/>
    <property type="molecule type" value="Genomic_DNA"/>
</dbReference>